<accession>A0A2M7S8V8</accession>
<comment type="caution">
    <text evidence="1">The sequence shown here is derived from an EMBL/GenBank/DDBJ whole genome shotgun (WGS) entry which is preliminary data.</text>
</comment>
<gene>
    <name evidence="1" type="ORF">COY52_08420</name>
</gene>
<organism evidence="1 2">
    <name type="scientific">Candidatus Desantisbacteria bacterium CG_4_10_14_0_8_um_filter_48_22</name>
    <dbReference type="NCBI Taxonomy" id="1974543"/>
    <lineage>
        <taxon>Bacteria</taxon>
        <taxon>Candidatus Desantisiibacteriota</taxon>
    </lineage>
</organism>
<evidence type="ECO:0008006" key="3">
    <source>
        <dbReference type="Google" id="ProtNLM"/>
    </source>
</evidence>
<reference evidence="2" key="1">
    <citation type="submission" date="2017-09" db="EMBL/GenBank/DDBJ databases">
        <title>Depth-based differentiation of microbial function through sediment-hosted aquifers and enrichment of novel symbionts in the deep terrestrial subsurface.</title>
        <authorList>
            <person name="Probst A.J."/>
            <person name="Ladd B."/>
            <person name="Jarett J.K."/>
            <person name="Geller-Mcgrath D.E."/>
            <person name="Sieber C.M.K."/>
            <person name="Emerson J.B."/>
            <person name="Anantharaman K."/>
            <person name="Thomas B.C."/>
            <person name="Malmstrom R."/>
            <person name="Stieglmeier M."/>
            <person name="Klingl A."/>
            <person name="Woyke T."/>
            <person name="Ryan C.M."/>
            <person name="Banfield J.F."/>
        </authorList>
    </citation>
    <scope>NUCLEOTIDE SEQUENCE [LARGE SCALE GENOMIC DNA]</scope>
</reference>
<evidence type="ECO:0000313" key="1">
    <source>
        <dbReference type="EMBL" id="PIZ15941.1"/>
    </source>
</evidence>
<dbReference type="AlphaFoldDB" id="A0A2M7S8V8"/>
<dbReference type="PANTHER" id="PTHR36848">
    <property type="entry name" value="DNA-BINDING PROTEIN (PUTATIVE SECRETED PROTEIN)-RELATED"/>
    <property type="match status" value="1"/>
</dbReference>
<sequence length="689" mass="78338">MDKRQFKNPDNKYRVMQIIHGFDNLLRSEKGEKLSAAGAYLKMLETNLRLLQNLGVGGLVFNVSFKNYMKDEAQWKLLLDGIKLAEKHGFVLWLYDEEGYPSGEAGTLVLEADPEYQSIGLVRKEEENGSIKYEAQKTYDGTHATENVHAKRPYVNIINKNAIKKFIDLTHKEYAKRIPNLKKRVGAIFTDEPSLMTAYIRGNQQFPPCIPWVEDLTKIFKKKKGYLLELHLEKLFSGTGDEHRKVRCDFYDVVADLCAERYFGQIQAWCHKIGIKASGHSLCEENLIWHAYFYGDFYRSIRRYDLPGIDVLSSNPRNLIEGNGFITPKLVSSVSHVIGSDRTMSETSDHGERCAGIQVTVRQMIGTANLQYALGVNVITSYYGHFWKELKTNAFFSNKVNVSGPGGEYRKYCECVSRLGYMLTGGKHVCNAAVYYPIWGVLSNFYPTGRSIYEAHPDKTAQMVADEFTSVCRALLRSQVDFDILDDRAIQNYKFQIANCKLQSVKVKTYDPQGRLTTHDEKYSVIIIPPTDAMPVKTLKKLMKFVQADGKVVSVGMMPKYGAGMKDNDVEAEKLSKELFTGMGEFLPETGLLAEYLKKLEITDLAVEPANPDILYKHIYKGGKHIYFVTNISENQCQIDVTVPVKGMPSLWYPETGKIKKIAFKFADNRTKIKLDLKDYEGVFIVVQE</sequence>
<dbReference type="InterPro" id="IPR029062">
    <property type="entry name" value="Class_I_gatase-like"/>
</dbReference>
<name>A0A2M7S8V8_9BACT</name>
<dbReference type="Proteomes" id="UP000229307">
    <property type="component" value="Unassembled WGS sequence"/>
</dbReference>
<dbReference type="Gene3D" id="3.40.50.880">
    <property type="match status" value="1"/>
</dbReference>
<dbReference type="EMBL" id="PFMR01000222">
    <property type="protein sequence ID" value="PIZ15941.1"/>
    <property type="molecule type" value="Genomic_DNA"/>
</dbReference>
<dbReference type="PANTHER" id="PTHR36848:SF2">
    <property type="entry name" value="SECRETED PROTEIN"/>
    <property type="match status" value="1"/>
</dbReference>
<proteinExistence type="predicted"/>
<dbReference type="Pfam" id="PF17132">
    <property type="entry name" value="Glyco_hydro_106"/>
    <property type="match status" value="1"/>
</dbReference>
<dbReference type="InterPro" id="IPR053161">
    <property type="entry name" value="Ulvan_degrading_GH"/>
</dbReference>
<evidence type="ECO:0000313" key="2">
    <source>
        <dbReference type="Proteomes" id="UP000229307"/>
    </source>
</evidence>
<protein>
    <recommendedName>
        <fullName evidence="3">Glycoside hydrolase family 42 N-terminal domain-containing protein</fullName>
    </recommendedName>
</protein>